<proteinExistence type="predicted"/>
<name>A0ABC8KCW7_ERUVS</name>
<dbReference type="InterPro" id="IPR027417">
    <property type="entry name" value="P-loop_NTPase"/>
</dbReference>
<evidence type="ECO:0008006" key="3">
    <source>
        <dbReference type="Google" id="ProtNLM"/>
    </source>
</evidence>
<dbReference type="SUPFAM" id="SSF52540">
    <property type="entry name" value="P-loop containing nucleoside triphosphate hydrolases"/>
    <property type="match status" value="1"/>
</dbReference>
<dbReference type="Proteomes" id="UP001642260">
    <property type="component" value="Unassembled WGS sequence"/>
</dbReference>
<evidence type="ECO:0000313" key="1">
    <source>
        <dbReference type="EMBL" id="CAH8356219.1"/>
    </source>
</evidence>
<keyword evidence="2" id="KW-1185">Reference proteome</keyword>
<evidence type="ECO:0000313" key="2">
    <source>
        <dbReference type="Proteomes" id="UP001642260"/>
    </source>
</evidence>
<comment type="caution">
    <text evidence="1">The sequence shown here is derived from an EMBL/GenBank/DDBJ whole genome shotgun (WGS) entry which is preliminary data.</text>
</comment>
<sequence>MAGATSSLISSPWQATLEHYNIKRSLVKGYPFPCHSDPICNSFIIKRRVLSPSSSSSIFKDNHVVTHSSSSSDKLQTLFSMSGCGCSWIQNNNAMLHYTATTSNWTSKKCSALPTKTVDVSSVSDLFEFICSGPLVEKIGITPEKVGQAIDKWLLYGSQLCRLFQLNELKLTIPQKARLYHYYIPVFVWCQDQIALHNSKFKDGDDVPPLVIGFSAPQGCGKTTLVFALDYLFKTTKMKSATISIDDFYLTAEGQAKLREENPGNALLEYRGNAGSHDLPFSVETIEALTKLTKEGMKMKVPRYDKSAYSGRGDRADPTTWPEVEGPLKVYISILKCFCSKLK</sequence>
<dbReference type="EMBL" id="CAKOAT010216265">
    <property type="protein sequence ID" value="CAH8356219.1"/>
    <property type="molecule type" value="Genomic_DNA"/>
</dbReference>
<accession>A0ABC8KCW7</accession>
<gene>
    <name evidence="1" type="ORF">ERUC_LOCUS21974</name>
</gene>
<dbReference type="Gene3D" id="3.40.50.300">
    <property type="entry name" value="P-loop containing nucleotide triphosphate hydrolases"/>
    <property type="match status" value="1"/>
</dbReference>
<protein>
    <recommendedName>
        <fullName evidence="3">D-glycerate 3-kinase, chloroplastic</fullName>
    </recommendedName>
</protein>
<reference evidence="1 2" key="1">
    <citation type="submission" date="2022-03" db="EMBL/GenBank/DDBJ databases">
        <authorList>
            <person name="Macdonald S."/>
            <person name="Ahmed S."/>
            <person name="Newling K."/>
        </authorList>
    </citation>
    <scope>NUCLEOTIDE SEQUENCE [LARGE SCALE GENOMIC DNA]</scope>
</reference>
<organism evidence="1 2">
    <name type="scientific">Eruca vesicaria subsp. sativa</name>
    <name type="common">Garden rocket</name>
    <name type="synonym">Eruca sativa</name>
    <dbReference type="NCBI Taxonomy" id="29727"/>
    <lineage>
        <taxon>Eukaryota</taxon>
        <taxon>Viridiplantae</taxon>
        <taxon>Streptophyta</taxon>
        <taxon>Embryophyta</taxon>
        <taxon>Tracheophyta</taxon>
        <taxon>Spermatophyta</taxon>
        <taxon>Magnoliopsida</taxon>
        <taxon>eudicotyledons</taxon>
        <taxon>Gunneridae</taxon>
        <taxon>Pentapetalae</taxon>
        <taxon>rosids</taxon>
        <taxon>malvids</taxon>
        <taxon>Brassicales</taxon>
        <taxon>Brassicaceae</taxon>
        <taxon>Brassiceae</taxon>
        <taxon>Eruca</taxon>
    </lineage>
</organism>
<dbReference type="AlphaFoldDB" id="A0ABC8KCW7"/>